<dbReference type="PANTHER" id="PTHR43682:SF1">
    <property type="entry name" value="LACTATE UTILIZATION PROTEIN C"/>
    <property type="match status" value="1"/>
</dbReference>
<dbReference type="AlphaFoldDB" id="A0A1X9SMM1"/>
<dbReference type="InterPro" id="IPR037171">
    <property type="entry name" value="NagB/RpiA_transferase-like"/>
</dbReference>
<dbReference type="GeneID" id="46921212"/>
<protein>
    <submittedName>
        <fullName evidence="2">NAD-independent L-lactate dehydrogenase LldEFG, subunit LldG</fullName>
    </submittedName>
</protein>
<dbReference type="Pfam" id="PF02589">
    <property type="entry name" value="LUD_dom"/>
    <property type="match status" value="1"/>
</dbReference>
<dbReference type="InterPro" id="IPR003741">
    <property type="entry name" value="LUD_dom"/>
</dbReference>
<dbReference type="InterPro" id="IPR024185">
    <property type="entry name" value="FTHF_cligase-like_sf"/>
</dbReference>
<sequence>MNRIDEISAKSKNLILSRLKDSYKITGHESTPSIDPVEHIQTTDNTLAEMKQKMSDNKYIVHECEPSALEDTINEIVASYGYKKMIYGSGLNLNLDKIKADQKICFDKPIEELRSDVFHSEFSIVHAEYGVSSHGVALLKSSQAQPRMLSLAPNLCIVLLKKDRVKNSLVSALNALKVDQNGKLPSNILFIAGPSRTADIELITVFGVHGSQKAHLILY</sequence>
<dbReference type="RefSeq" id="WP_100590615.1">
    <property type="nucleotide sequence ID" value="NZ_CP015578.1"/>
</dbReference>
<evidence type="ECO:0000259" key="1">
    <source>
        <dbReference type="Pfam" id="PF02589"/>
    </source>
</evidence>
<proteinExistence type="predicted"/>
<evidence type="ECO:0000313" key="2">
    <source>
        <dbReference type="EMBL" id="ARQ97484.1"/>
    </source>
</evidence>
<dbReference type="EMBL" id="CP015578">
    <property type="protein sequence ID" value="ARQ97484.1"/>
    <property type="molecule type" value="Genomic_DNA"/>
</dbReference>
<organism evidence="2 3">
    <name type="scientific">Campylobacter lanienae NCTC 13004</name>
    <dbReference type="NCBI Taxonomy" id="1031753"/>
    <lineage>
        <taxon>Bacteria</taxon>
        <taxon>Pseudomonadati</taxon>
        <taxon>Campylobacterota</taxon>
        <taxon>Epsilonproteobacteria</taxon>
        <taxon>Campylobacterales</taxon>
        <taxon>Campylobacteraceae</taxon>
        <taxon>Campylobacter</taxon>
    </lineage>
</organism>
<dbReference type="Proteomes" id="UP000202031">
    <property type="component" value="Chromosome"/>
</dbReference>
<gene>
    <name evidence="2" type="primary">lldG</name>
    <name evidence="2" type="ORF">CLAN_0737</name>
</gene>
<dbReference type="SUPFAM" id="SSF100950">
    <property type="entry name" value="NagB/RpiA/CoA transferase-like"/>
    <property type="match status" value="1"/>
</dbReference>
<accession>A0A1X9SMM1</accession>
<evidence type="ECO:0000313" key="3">
    <source>
        <dbReference type="Proteomes" id="UP000202031"/>
    </source>
</evidence>
<feature type="domain" description="LUD" evidence="1">
    <location>
        <begin position="48"/>
        <end position="218"/>
    </location>
</feature>
<dbReference type="PANTHER" id="PTHR43682">
    <property type="entry name" value="LACTATE UTILIZATION PROTEIN C"/>
    <property type="match status" value="1"/>
</dbReference>
<reference evidence="3" key="1">
    <citation type="journal article" date="2017" name="Genome Biol. Evol.">
        <title>Comparative Genomic Analysis Identifies a Campylobacter Clade Deficient in Selenium Metabolism.</title>
        <authorList>
            <person name="Miller W.G."/>
            <person name="Yee E."/>
            <person name="Lopes B.S."/>
            <person name="Chapman M.H."/>
            <person name="Huynh S."/>
            <person name="Bono J.L."/>
            <person name="Parker C.T."/>
            <person name="Strachan N.J.C."/>
            <person name="Forbes K.J."/>
        </authorList>
    </citation>
    <scope>NUCLEOTIDE SEQUENCE [LARGE SCALE GENOMIC DNA]</scope>
    <source>
        <strain evidence="3">NCTC 13004</strain>
    </source>
</reference>
<dbReference type="Gene3D" id="3.40.50.10420">
    <property type="entry name" value="NagB/RpiA/CoA transferase-like"/>
    <property type="match status" value="1"/>
</dbReference>
<name>A0A1X9SMM1_9BACT</name>
<dbReference type="KEGG" id="clx:CLAN_0737"/>